<reference evidence="2 3" key="1">
    <citation type="submission" date="2016-10" db="EMBL/GenBank/DDBJ databases">
        <authorList>
            <person name="de Groot N.N."/>
        </authorList>
    </citation>
    <scope>NUCLEOTIDE SEQUENCE [LARGE SCALE GENOMIC DNA]</scope>
    <source>
        <strain evidence="2 3">LMG 2247</strain>
    </source>
</reference>
<accession>A0A1G7Y6A3</accession>
<evidence type="ECO:0000256" key="1">
    <source>
        <dbReference type="SAM" id="MobiDB-lite"/>
    </source>
</evidence>
<organism evidence="2 3">
    <name type="scientific">Paraburkholderia phenazinium</name>
    <dbReference type="NCBI Taxonomy" id="60549"/>
    <lineage>
        <taxon>Bacteria</taxon>
        <taxon>Pseudomonadati</taxon>
        <taxon>Pseudomonadota</taxon>
        <taxon>Betaproteobacteria</taxon>
        <taxon>Burkholderiales</taxon>
        <taxon>Burkholderiaceae</taxon>
        <taxon>Paraburkholderia</taxon>
    </lineage>
</organism>
<feature type="compositionally biased region" description="Polar residues" evidence="1">
    <location>
        <begin position="1"/>
        <end position="13"/>
    </location>
</feature>
<feature type="region of interest" description="Disordered" evidence="1">
    <location>
        <begin position="1"/>
        <end position="74"/>
    </location>
</feature>
<evidence type="ECO:0000313" key="3">
    <source>
        <dbReference type="Proteomes" id="UP000199706"/>
    </source>
</evidence>
<proteinExistence type="predicted"/>
<protein>
    <submittedName>
        <fullName evidence="2">Uncharacterized protein</fullName>
    </submittedName>
</protein>
<evidence type="ECO:0000313" key="2">
    <source>
        <dbReference type="EMBL" id="SDG92002.1"/>
    </source>
</evidence>
<gene>
    <name evidence="2" type="ORF">SAMN05216466_10655</name>
</gene>
<dbReference type="Proteomes" id="UP000199706">
    <property type="component" value="Unassembled WGS sequence"/>
</dbReference>
<dbReference type="EMBL" id="FNCJ01000006">
    <property type="protein sequence ID" value="SDG92002.1"/>
    <property type="molecule type" value="Genomic_DNA"/>
</dbReference>
<feature type="compositionally biased region" description="Low complexity" evidence="1">
    <location>
        <begin position="60"/>
        <end position="74"/>
    </location>
</feature>
<name>A0A1G7Y6A3_9BURK</name>
<dbReference type="AlphaFoldDB" id="A0A1G7Y6A3"/>
<sequence>MNNGTQTSPNNAQAKPRRSSRPKASKEQLAVPQAPTTGDVAPTVAPTDSTENVMSKKVQALTTPAAAPTAGDATFADVGETTTAAASPQGKPTDTADKAKVTYLRVFVLAMTAAGNPEFFTAIVGATAEEIAEKKHLEKAQRKASVEGYRWPMKSFDQNSAAARQLDVLAGRQADAMSRA</sequence>